<reference evidence="2 3" key="1">
    <citation type="submission" date="2019-09" db="EMBL/GenBank/DDBJ databases">
        <authorList>
            <person name="Chandra G."/>
            <person name="Truman W A."/>
        </authorList>
    </citation>
    <scope>NUCLEOTIDE SEQUENCE [LARGE SCALE GENOMIC DNA]</scope>
    <source>
        <strain evidence="2">PS833</strain>
    </source>
</reference>
<evidence type="ECO:0008006" key="4">
    <source>
        <dbReference type="Google" id="ProtNLM"/>
    </source>
</evidence>
<feature type="region of interest" description="Disordered" evidence="1">
    <location>
        <begin position="211"/>
        <end position="244"/>
    </location>
</feature>
<dbReference type="Gene3D" id="2.180.10.10">
    <property type="entry name" value="RHS repeat-associated core"/>
    <property type="match status" value="1"/>
</dbReference>
<dbReference type="AlphaFoldDB" id="A0A5E7AS31"/>
<proteinExistence type="predicted"/>
<dbReference type="NCBIfam" id="TIGR03696">
    <property type="entry name" value="Rhs_assc_core"/>
    <property type="match status" value="1"/>
</dbReference>
<dbReference type="SUPFAM" id="SSF56399">
    <property type="entry name" value="ADP-ribosylation"/>
    <property type="match status" value="1"/>
</dbReference>
<organism evidence="2 3">
    <name type="scientific">Pseudomonas fluorescens</name>
    <dbReference type="NCBI Taxonomy" id="294"/>
    <lineage>
        <taxon>Bacteria</taxon>
        <taxon>Pseudomonadati</taxon>
        <taxon>Pseudomonadota</taxon>
        <taxon>Gammaproteobacteria</taxon>
        <taxon>Pseudomonadales</taxon>
        <taxon>Pseudomonadaceae</taxon>
        <taxon>Pseudomonas</taxon>
    </lineage>
</organism>
<dbReference type="EMBL" id="CABVHU010000001">
    <property type="protein sequence ID" value="VVN78261.1"/>
    <property type="molecule type" value="Genomic_DNA"/>
</dbReference>
<accession>A0A5E7AS31</accession>
<dbReference type="RefSeq" id="WP_150796777.1">
    <property type="nucleotide sequence ID" value="NZ_CABVHU010000001.1"/>
</dbReference>
<sequence>MSTSSLKILCRYQYDPLDRLTGVGLLERASTQRFYQEDHLTTELGEQTQRTIFRHEAQPLAQQQSTAGVTETKLLATDQAHSVLHTLAETNPQQLAYTAYGHHPAESGLSRLLGFNGECPEEITGHYLLGHGTRAFNPVLMRFNSPDELSPFGEGGINCYTYCEGDPINFKDPTGNVRVNQLFQLWNSIKPKIFQPWKQNLKALDLSSTGISRPRHTARNPTRLSTSVTASAPQPRPSTSTLASQDVLYPYKLPDTQINPRQNSLPKDGRYQDLLDDAVRYDKYKNSNTNYTPVTSHELLEKAKKYTKAANQSERTTPALTIIKAKQSLRRTEMEIKRYNIRKIDNNSPS</sequence>
<dbReference type="OrthoDB" id="7032081at2"/>
<evidence type="ECO:0000313" key="3">
    <source>
        <dbReference type="Proteomes" id="UP000409037"/>
    </source>
</evidence>
<dbReference type="InterPro" id="IPR022385">
    <property type="entry name" value="Rhs_assc_core"/>
</dbReference>
<evidence type="ECO:0000313" key="2">
    <source>
        <dbReference type="EMBL" id="VVN78261.1"/>
    </source>
</evidence>
<gene>
    <name evidence="2" type="ORF">PS833_00892</name>
</gene>
<feature type="compositionally biased region" description="Polar residues" evidence="1">
    <location>
        <begin position="219"/>
        <end position="244"/>
    </location>
</feature>
<dbReference type="Proteomes" id="UP000409037">
    <property type="component" value="Unassembled WGS sequence"/>
</dbReference>
<protein>
    <recommendedName>
        <fullName evidence="4">RHS repeat-associated core domain-containing protein</fullName>
    </recommendedName>
</protein>
<name>A0A5E7AS31_PSEFL</name>
<evidence type="ECO:0000256" key="1">
    <source>
        <dbReference type="SAM" id="MobiDB-lite"/>
    </source>
</evidence>